<dbReference type="RefSeq" id="WP_069583073.1">
    <property type="nucleotide sequence ID" value="NZ_LMVM01000002.1"/>
</dbReference>
<comment type="caution">
    <text evidence="1">The sequence shown here is derived from an EMBL/GenBank/DDBJ whole genome shotgun (WGS) entry which is preliminary data.</text>
</comment>
<dbReference type="AlphaFoldDB" id="A0A2A2H8L3"/>
<accession>A0A2A2H8L3</accession>
<dbReference type="EMBL" id="LMVM01000002">
    <property type="protein sequence ID" value="PAV05727.1"/>
    <property type="molecule type" value="Genomic_DNA"/>
</dbReference>
<evidence type="ECO:0000313" key="1">
    <source>
        <dbReference type="EMBL" id="PAV05727.1"/>
    </source>
</evidence>
<gene>
    <name evidence="1" type="ORF">ASJ80_08320</name>
</gene>
<sequence length="98" mass="11463">MNKHPTGTIDYYRSVFMTEGLREMITEITGVMKEAGNPVTPQRLDSFIKAILYGANPDGSVRNRPPQPDFTDIKNNYSRFKFQQKVHEMWIRKRNRSV</sequence>
<protein>
    <submittedName>
        <fullName evidence="1">Uncharacterized protein</fullName>
    </submittedName>
</protein>
<keyword evidence="2" id="KW-1185">Reference proteome</keyword>
<organism evidence="1 2">
    <name type="scientific">Methanobacterium bryantii</name>
    <dbReference type="NCBI Taxonomy" id="2161"/>
    <lineage>
        <taxon>Archaea</taxon>
        <taxon>Methanobacteriati</taxon>
        <taxon>Methanobacteriota</taxon>
        <taxon>Methanomada group</taxon>
        <taxon>Methanobacteria</taxon>
        <taxon>Methanobacteriales</taxon>
        <taxon>Methanobacteriaceae</taxon>
        <taxon>Methanobacterium</taxon>
    </lineage>
</organism>
<name>A0A2A2H8L3_METBR</name>
<reference evidence="1 2" key="1">
    <citation type="journal article" date="2017" name="BMC Genomics">
        <title>Genomic analysis of methanogenic archaea reveals a shift towards energy conservation.</title>
        <authorList>
            <person name="Gilmore S.P."/>
            <person name="Henske J.K."/>
            <person name="Sexton J.A."/>
            <person name="Solomon K.V."/>
            <person name="Seppala S."/>
            <person name="Yoo J.I."/>
            <person name="Huyett L.M."/>
            <person name="Pressman A."/>
            <person name="Cogan J.Z."/>
            <person name="Kivenson V."/>
            <person name="Peng X."/>
            <person name="Tan Y."/>
            <person name="Valentine D.L."/>
            <person name="O'Malley M.A."/>
        </authorList>
    </citation>
    <scope>NUCLEOTIDE SEQUENCE [LARGE SCALE GENOMIC DNA]</scope>
    <source>
        <strain evidence="1 2">M.o.H.</strain>
    </source>
</reference>
<evidence type="ECO:0000313" key="2">
    <source>
        <dbReference type="Proteomes" id="UP000217784"/>
    </source>
</evidence>
<proteinExistence type="predicted"/>
<dbReference type="Proteomes" id="UP000217784">
    <property type="component" value="Unassembled WGS sequence"/>
</dbReference>